<sequence>MIRLHVFALMGLACLLCAVDYVESCRLKMLPTHGTRRYFRLQINNERCFNPDTVEGVAECRGGCESTSMYTPGNSTIDRQCNCCIPVGKPNKVEVVIECPSGSTFRRHMLVPSDCSCDPCETLTNINADIPIPK</sequence>
<dbReference type="AlphaFoldDB" id="A0AAJ6W062"/>
<evidence type="ECO:0000313" key="8">
    <source>
        <dbReference type="RefSeq" id="XP_003747114.1"/>
    </source>
</evidence>
<proteinExistence type="predicted"/>
<organism evidence="7 8">
    <name type="scientific">Galendromus occidentalis</name>
    <name type="common">western predatory mite</name>
    <dbReference type="NCBI Taxonomy" id="34638"/>
    <lineage>
        <taxon>Eukaryota</taxon>
        <taxon>Metazoa</taxon>
        <taxon>Ecdysozoa</taxon>
        <taxon>Arthropoda</taxon>
        <taxon>Chelicerata</taxon>
        <taxon>Arachnida</taxon>
        <taxon>Acari</taxon>
        <taxon>Parasitiformes</taxon>
        <taxon>Mesostigmata</taxon>
        <taxon>Gamasina</taxon>
        <taxon>Phytoseioidea</taxon>
        <taxon>Phytoseiidae</taxon>
        <taxon>Typhlodrominae</taxon>
        <taxon>Galendromus</taxon>
    </lineage>
</organism>
<keyword evidence="7" id="KW-1185">Reference proteome</keyword>
<dbReference type="RefSeq" id="XP_003747114.1">
    <property type="nucleotide sequence ID" value="XM_003747066.1"/>
</dbReference>
<feature type="domain" description="CTCK" evidence="6">
    <location>
        <begin position="25"/>
        <end position="121"/>
    </location>
</feature>
<evidence type="ECO:0000256" key="1">
    <source>
        <dbReference type="ARBA" id="ARBA00004613"/>
    </source>
</evidence>
<dbReference type="GeneID" id="100906522"/>
<dbReference type="InterPro" id="IPR006207">
    <property type="entry name" value="Cys_knot_C"/>
</dbReference>
<evidence type="ECO:0000256" key="3">
    <source>
        <dbReference type="ARBA" id="ARBA00023157"/>
    </source>
</evidence>
<accession>A0AAJ6W062</accession>
<feature type="signal peptide" evidence="5">
    <location>
        <begin position="1"/>
        <end position="24"/>
    </location>
</feature>
<dbReference type="SMART" id="SM00041">
    <property type="entry name" value="CT"/>
    <property type="match status" value="1"/>
</dbReference>
<keyword evidence="2" id="KW-0964">Secreted</keyword>
<evidence type="ECO:0000256" key="2">
    <source>
        <dbReference type="ARBA" id="ARBA00022525"/>
    </source>
</evidence>
<evidence type="ECO:0000256" key="5">
    <source>
        <dbReference type="SAM" id="SignalP"/>
    </source>
</evidence>
<dbReference type="KEGG" id="goe:100906522"/>
<dbReference type="Proteomes" id="UP000694867">
    <property type="component" value="Unplaced"/>
</dbReference>
<protein>
    <submittedName>
        <fullName evidence="8">von Willebrand factor</fullName>
    </submittedName>
</protein>
<dbReference type="PROSITE" id="PS01225">
    <property type="entry name" value="CTCK_2"/>
    <property type="match status" value="1"/>
</dbReference>
<keyword evidence="3" id="KW-1015">Disulfide bond</keyword>
<name>A0AAJ6W062_9ACAR</name>
<feature type="chain" id="PRO_5042606938" evidence="5">
    <location>
        <begin position="25"/>
        <end position="134"/>
    </location>
</feature>
<gene>
    <name evidence="8" type="primary">LOC100906522</name>
</gene>
<keyword evidence="5" id="KW-0732">Signal</keyword>
<comment type="subcellular location">
    <subcellularLocation>
        <location evidence="1">Secreted</location>
    </subcellularLocation>
</comment>
<evidence type="ECO:0000313" key="7">
    <source>
        <dbReference type="Proteomes" id="UP000694867"/>
    </source>
</evidence>
<comment type="caution">
    <text evidence="4">Lacks conserved residue(s) required for the propagation of feature annotation.</text>
</comment>
<evidence type="ECO:0000256" key="4">
    <source>
        <dbReference type="PROSITE-ProRule" id="PRU00039"/>
    </source>
</evidence>
<reference evidence="8" key="1">
    <citation type="submission" date="2025-08" db="UniProtKB">
        <authorList>
            <consortium name="RefSeq"/>
        </authorList>
    </citation>
    <scope>IDENTIFICATION</scope>
</reference>
<dbReference type="InterPro" id="IPR006208">
    <property type="entry name" value="Glyco_hormone_CN"/>
</dbReference>
<dbReference type="GO" id="GO:0005576">
    <property type="term" value="C:extracellular region"/>
    <property type="evidence" value="ECO:0007669"/>
    <property type="project" value="UniProtKB-SubCell"/>
</dbReference>
<dbReference type="Pfam" id="PF00007">
    <property type="entry name" value="Cys_knot"/>
    <property type="match status" value="1"/>
</dbReference>
<evidence type="ECO:0000259" key="6">
    <source>
        <dbReference type="PROSITE" id="PS01225"/>
    </source>
</evidence>